<evidence type="ECO:0000256" key="2">
    <source>
        <dbReference type="ARBA" id="ARBA00022448"/>
    </source>
</evidence>
<keyword evidence="4 9" id="KW-0812">Transmembrane</keyword>
<evidence type="ECO:0000313" key="11">
    <source>
        <dbReference type="EMBL" id="ACM93623.1"/>
    </source>
</evidence>
<dbReference type="OrthoDB" id="9805133at2"/>
<dbReference type="RefSeq" id="WP_015902675.1">
    <property type="nucleotide sequence ID" value="NC_012115.1"/>
</dbReference>
<dbReference type="HOGENOM" id="CLU_053325_2_4_7"/>
<dbReference type="STRING" id="598659.NAMH_0324"/>
<evidence type="ECO:0000256" key="9">
    <source>
        <dbReference type="SAM" id="Phobius"/>
    </source>
</evidence>
<keyword evidence="3" id="KW-1003">Cell membrane</keyword>
<accession>B9L7Y9</accession>
<evidence type="ECO:0000259" key="10">
    <source>
        <dbReference type="Pfam" id="PF01618"/>
    </source>
</evidence>
<feature type="transmembrane region" description="Helical" evidence="9">
    <location>
        <begin position="12"/>
        <end position="37"/>
    </location>
</feature>
<comment type="subcellular location">
    <subcellularLocation>
        <location evidence="1">Cell inner membrane</location>
        <topology evidence="1">Multi-pass membrane protein</topology>
    </subcellularLocation>
    <subcellularLocation>
        <location evidence="8">Membrane</location>
        <topology evidence="8">Multi-pass membrane protein</topology>
    </subcellularLocation>
</comment>
<proteinExistence type="inferred from homology"/>
<dbReference type="InterPro" id="IPR002898">
    <property type="entry name" value="MotA_ExbB_proton_chnl"/>
</dbReference>
<feature type="domain" description="MotA/TolQ/ExbB proton channel" evidence="10">
    <location>
        <begin position="79"/>
        <end position="170"/>
    </location>
</feature>
<dbReference type="GO" id="GO:0017038">
    <property type="term" value="P:protein import"/>
    <property type="evidence" value="ECO:0007669"/>
    <property type="project" value="TreeGrafter"/>
</dbReference>
<dbReference type="EMBL" id="CP001279">
    <property type="protein sequence ID" value="ACM93623.1"/>
    <property type="molecule type" value="Genomic_DNA"/>
</dbReference>
<evidence type="ECO:0000256" key="8">
    <source>
        <dbReference type="RuleBase" id="RU004057"/>
    </source>
</evidence>
<dbReference type="Pfam" id="PF01618">
    <property type="entry name" value="MotA_ExbB"/>
    <property type="match status" value="1"/>
</dbReference>
<keyword evidence="2 8" id="KW-0813">Transport</keyword>
<evidence type="ECO:0000256" key="6">
    <source>
        <dbReference type="ARBA" id="ARBA00022989"/>
    </source>
</evidence>
<dbReference type="Proteomes" id="UP000000448">
    <property type="component" value="Chromosome"/>
</dbReference>
<name>B9L7Y9_NAUPA</name>
<feature type="transmembrane region" description="Helical" evidence="9">
    <location>
        <begin position="133"/>
        <end position="155"/>
    </location>
</feature>
<evidence type="ECO:0000256" key="1">
    <source>
        <dbReference type="ARBA" id="ARBA00004429"/>
    </source>
</evidence>
<dbReference type="GO" id="GO:0005886">
    <property type="term" value="C:plasma membrane"/>
    <property type="evidence" value="ECO:0007669"/>
    <property type="project" value="UniProtKB-SubCell"/>
</dbReference>
<sequence>MLPEISKILSNPINVIVLGWLGIYLFFVFFVFFYKYFSLTSWIKKEKESLNALLMSGNISGVSSLKRCIDKSDNINSLTFDACIQAARTEAESGITFLGIVASTAPFIGLFGTVIGILTAFSSMQSVTTINMIAPAIADALVATAVGIIVAVPAYSFHQILSKKVEDLISILIMQKDFYLSK</sequence>
<comment type="similarity">
    <text evidence="8">Belongs to the exbB/tolQ family.</text>
</comment>
<evidence type="ECO:0000256" key="5">
    <source>
        <dbReference type="ARBA" id="ARBA00022927"/>
    </source>
</evidence>
<evidence type="ECO:0000256" key="3">
    <source>
        <dbReference type="ARBA" id="ARBA00022475"/>
    </source>
</evidence>
<dbReference type="PANTHER" id="PTHR30625">
    <property type="entry name" value="PROTEIN TOLQ"/>
    <property type="match status" value="1"/>
</dbReference>
<reference evidence="11 12" key="1">
    <citation type="journal article" date="2009" name="PLoS Genet.">
        <title>Adaptations to submarine hydrothermal environments exemplified by the genome of Nautilia profundicola.</title>
        <authorList>
            <person name="Campbell B.J."/>
            <person name="Smith J.L."/>
            <person name="Hanson T.E."/>
            <person name="Klotz M.G."/>
            <person name="Stein L.Y."/>
            <person name="Lee C.K."/>
            <person name="Wu D."/>
            <person name="Robinson J.M."/>
            <person name="Khouri H.M."/>
            <person name="Eisen J.A."/>
            <person name="Cary S.C."/>
        </authorList>
    </citation>
    <scope>NUCLEOTIDE SEQUENCE [LARGE SCALE GENOMIC DNA]</scope>
    <source>
        <strain evidence="12">ATCC BAA-1463 / DSM 18972 / AmH</strain>
    </source>
</reference>
<protein>
    <submittedName>
        <fullName evidence="11">Exbb\tolq family transport protein</fullName>
    </submittedName>
</protein>
<gene>
    <name evidence="11" type="ordered locus">NAMH_0324</name>
</gene>
<dbReference type="eggNOG" id="COG0811">
    <property type="taxonomic scope" value="Bacteria"/>
</dbReference>
<keyword evidence="6 9" id="KW-1133">Transmembrane helix</keyword>
<evidence type="ECO:0000256" key="4">
    <source>
        <dbReference type="ARBA" id="ARBA00022692"/>
    </source>
</evidence>
<feature type="transmembrane region" description="Helical" evidence="9">
    <location>
        <begin position="95"/>
        <end position="121"/>
    </location>
</feature>
<evidence type="ECO:0000256" key="7">
    <source>
        <dbReference type="ARBA" id="ARBA00023136"/>
    </source>
</evidence>
<keyword evidence="5 8" id="KW-0653">Protein transport</keyword>
<dbReference type="KEGG" id="nam:NAMH_0324"/>
<keyword evidence="12" id="KW-1185">Reference proteome</keyword>
<keyword evidence="7 9" id="KW-0472">Membrane</keyword>
<organism evidence="11 12">
    <name type="scientific">Nautilia profundicola (strain ATCC BAA-1463 / DSM 18972 / AmH)</name>
    <dbReference type="NCBI Taxonomy" id="598659"/>
    <lineage>
        <taxon>Bacteria</taxon>
        <taxon>Pseudomonadati</taxon>
        <taxon>Campylobacterota</taxon>
        <taxon>Epsilonproteobacteria</taxon>
        <taxon>Nautiliales</taxon>
        <taxon>Nautiliaceae</taxon>
        <taxon>Nautilia</taxon>
    </lineage>
</organism>
<dbReference type="AlphaFoldDB" id="B9L7Y9"/>
<dbReference type="InterPro" id="IPR050790">
    <property type="entry name" value="ExbB/TolQ_transport"/>
</dbReference>
<dbReference type="PANTHER" id="PTHR30625:SF15">
    <property type="entry name" value="BIOPOLYMER TRANSPORT PROTEIN EXBB"/>
    <property type="match status" value="1"/>
</dbReference>
<evidence type="ECO:0000313" key="12">
    <source>
        <dbReference type="Proteomes" id="UP000000448"/>
    </source>
</evidence>